<accession>A0A1S8AVG5</accession>
<evidence type="ECO:0000256" key="10">
    <source>
        <dbReference type="ARBA" id="ARBA00023180"/>
    </source>
</evidence>
<comment type="caution">
    <text evidence="14">The sequence shown here is derived from an EMBL/GenBank/DDBJ whole genome shotgun (WGS) entry which is preliminary data.</text>
</comment>
<dbReference type="RefSeq" id="WP_076145210.1">
    <property type="nucleotide sequence ID" value="NZ_LWLN01000001.1"/>
</dbReference>
<keyword evidence="9" id="KW-0472">Membrane</keyword>
<evidence type="ECO:0000256" key="2">
    <source>
        <dbReference type="ARBA" id="ARBA00004323"/>
    </source>
</evidence>
<keyword evidence="8" id="KW-0333">Golgi apparatus</keyword>
<evidence type="ECO:0000256" key="11">
    <source>
        <dbReference type="ARBA" id="ARBA00023239"/>
    </source>
</evidence>
<dbReference type="GO" id="GO:0042732">
    <property type="term" value="P:D-xylose metabolic process"/>
    <property type="evidence" value="ECO:0007669"/>
    <property type="project" value="InterPro"/>
</dbReference>
<evidence type="ECO:0000256" key="4">
    <source>
        <dbReference type="ARBA" id="ARBA00022793"/>
    </source>
</evidence>
<keyword evidence="6" id="KW-1133">Transmembrane helix</keyword>
<dbReference type="UniPathway" id="UPA00796">
    <property type="reaction ID" value="UER00771"/>
</dbReference>
<dbReference type="STRING" id="301967.A6E15_07550"/>
<dbReference type="InterPro" id="IPR036291">
    <property type="entry name" value="NAD(P)-bd_dom_sf"/>
</dbReference>
<evidence type="ECO:0000256" key="1">
    <source>
        <dbReference type="ARBA" id="ARBA00001911"/>
    </source>
</evidence>
<dbReference type="OrthoDB" id="4907at2157"/>
<keyword evidence="11" id="KW-0456">Lyase</keyword>
<evidence type="ECO:0000256" key="5">
    <source>
        <dbReference type="ARBA" id="ARBA00022968"/>
    </source>
</evidence>
<dbReference type="SUPFAM" id="SSF51735">
    <property type="entry name" value="NAD(P)-binding Rossmann-fold domains"/>
    <property type="match status" value="1"/>
</dbReference>
<sequence length="324" mass="36598">MNRVCITGGAGFIGSHLCQRFLDEGHELLVFDNFVTGRQENISRFRSHDRFSFHKEDITESITVAGDLDWVIHLASLASPAFYQENPIETLQVGAIGTQKTLELALEKDATYLFASTSEVYGDPDVNPQPEDYRGRVDPFGPRACYDESKRYGESLVWSFKEQYGLDVRIARIFNTYGPRMRIDDGRVLPTFVRQALTGEDLTVYGDGKQTRSFCFISDLVEGLRRLLASDLQTPVNVGNPDERTILELAEMLLEMTDSESSLVYEPLPPHDPRKRCPDISKVRSELNWEPTVELEDGLERMIDHFKSVINSPVSDPPTDGPSQ</sequence>
<evidence type="ECO:0000313" key="14">
    <source>
        <dbReference type="EMBL" id="OLZ40853.1"/>
    </source>
</evidence>
<dbReference type="PANTHER" id="PTHR43078:SF6">
    <property type="entry name" value="UDP-GLUCURONIC ACID DECARBOXYLASE 1"/>
    <property type="match status" value="1"/>
</dbReference>
<keyword evidence="10" id="KW-0325">Glycoprotein</keyword>
<keyword evidence="5" id="KW-0735">Signal-anchor</keyword>
<dbReference type="GO" id="GO:0033320">
    <property type="term" value="P:UDP-D-xylose biosynthetic process"/>
    <property type="evidence" value="ECO:0007669"/>
    <property type="project" value="UniProtKB-UniPathway"/>
</dbReference>
<dbReference type="Proteomes" id="UP000189370">
    <property type="component" value="Unassembled WGS sequence"/>
</dbReference>
<evidence type="ECO:0000256" key="9">
    <source>
        <dbReference type="ARBA" id="ARBA00023136"/>
    </source>
</evidence>
<dbReference type="Pfam" id="PF01370">
    <property type="entry name" value="Epimerase"/>
    <property type="match status" value="1"/>
</dbReference>
<name>A0A1S8AVG5_9EURY</name>
<feature type="domain" description="NAD-dependent epimerase/dehydratase" evidence="13">
    <location>
        <begin position="4"/>
        <end position="239"/>
    </location>
</feature>
<reference evidence="15" key="1">
    <citation type="submission" date="2016-04" db="EMBL/GenBank/DDBJ databases">
        <authorList>
            <person name="Chen S.-C."/>
            <person name="Lai M.-C."/>
        </authorList>
    </citation>
    <scope>NUCLEOTIDE SEQUENCE [LARGE SCALE GENOMIC DNA]</scope>
    <source>
        <strain evidence="15">AB14</strain>
    </source>
</reference>
<keyword evidence="3" id="KW-0812">Transmembrane</keyword>
<organism evidence="14 15">
    <name type="scientific">Natrinema saccharevitans</name>
    <dbReference type="NCBI Taxonomy" id="301967"/>
    <lineage>
        <taxon>Archaea</taxon>
        <taxon>Methanobacteriati</taxon>
        <taxon>Methanobacteriota</taxon>
        <taxon>Stenosarchaea group</taxon>
        <taxon>Halobacteria</taxon>
        <taxon>Halobacteriales</taxon>
        <taxon>Natrialbaceae</taxon>
        <taxon>Natrinema</taxon>
    </lineage>
</organism>
<dbReference type="InterPro" id="IPR001509">
    <property type="entry name" value="Epimerase_deHydtase"/>
</dbReference>
<comment type="cofactor">
    <cofactor evidence="1">
        <name>NAD(+)</name>
        <dbReference type="ChEBI" id="CHEBI:57540"/>
    </cofactor>
</comment>
<dbReference type="InterPro" id="IPR044516">
    <property type="entry name" value="UXS-like"/>
</dbReference>
<evidence type="ECO:0000256" key="7">
    <source>
        <dbReference type="ARBA" id="ARBA00023027"/>
    </source>
</evidence>
<dbReference type="FunFam" id="3.40.50.720:FF:000065">
    <property type="entry name" value="UDP-glucuronic acid decarboxylase 1"/>
    <property type="match status" value="1"/>
</dbReference>
<dbReference type="GO" id="GO:0005737">
    <property type="term" value="C:cytoplasm"/>
    <property type="evidence" value="ECO:0007669"/>
    <property type="project" value="TreeGrafter"/>
</dbReference>
<keyword evidence="7" id="KW-0520">NAD</keyword>
<dbReference type="EMBL" id="LWLN01000001">
    <property type="protein sequence ID" value="OLZ40853.1"/>
    <property type="molecule type" value="Genomic_DNA"/>
</dbReference>
<evidence type="ECO:0000256" key="3">
    <source>
        <dbReference type="ARBA" id="ARBA00022692"/>
    </source>
</evidence>
<evidence type="ECO:0000256" key="12">
    <source>
        <dbReference type="ARBA" id="ARBA00037859"/>
    </source>
</evidence>
<keyword evidence="15" id="KW-1185">Reference proteome</keyword>
<dbReference type="Gene3D" id="3.40.50.720">
    <property type="entry name" value="NAD(P)-binding Rossmann-like Domain"/>
    <property type="match status" value="1"/>
</dbReference>
<evidence type="ECO:0000256" key="8">
    <source>
        <dbReference type="ARBA" id="ARBA00023034"/>
    </source>
</evidence>
<dbReference type="GO" id="GO:0048040">
    <property type="term" value="F:UDP-glucuronate decarboxylase activity"/>
    <property type="evidence" value="ECO:0007669"/>
    <property type="project" value="TreeGrafter"/>
</dbReference>
<evidence type="ECO:0000259" key="13">
    <source>
        <dbReference type="Pfam" id="PF01370"/>
    </source>
</evidence>
<proteinExistence type="predicted"/>
<keyword evidence="4" id="KW-0210">Decarboxylase</keyword>
<evidence type="ECO:0000313" key="15">
    <source>
        <dbReference type="Proteomes" id="UP000189370"/>
    </source>
</evidence>
<dbReference type="PANTHER" id="PTHR43078">
    <property type="entry name" value="UDP-GLUCURONIC ACID DECARBOXYLASE-RELATED"/>
    <property type="match status" value="1"/>
</dbReference>
<comment type="subcellular location">
    <subcellularLocation>
        <location evidence="2">Golgi apparatus membrane</location>
        <topology evidence="2">Single-pass type II membrane protein</topology>
    </subcellularLocation>
    <subcellularLocation>
        <location evidence="12">Golgi apparatus</location>
        <location evidence="12">Golgi stack membrane</location>
    </subcellularLocation>
</comment>
<dbReference type="AlphaFoldDB" id="A0A1S8AVG5"/>
<gene>
    <name evidence="14" type="ORF">A6E15_07550</name>
</gene>
<protein>
    <submittedName>
        <fullName evidence="14">UDP-glucose 4-epimerase</fullName>
    </submittedName>
</protein>
<dbReference type="CDD" id="cd05230">
    <property type="entry name" value="UGD_SDR_e"/>
    <property type="match status" value="1"/>
</dbReference>
<evidence type="ECO:0000256" key="6">
    <source>
        <dbReference type="ARBA" id="ARBA00022989"/>
    </source>
</evidence>
<dbReference type="GO" id="GO:0070403">
    <property type="term" value="F:NAD+ binding"/>
    <property type="evidence" value="ECO:0007669"/>
    <property type="project" value="InterPro"/>
</dbReference>